<feature type="region of interest" description="Disordered" evidence="1">
    <location>
        <begin position="218"/>
        <end position="238"/>
    </location>
</feature>
<feature type="compositionally biased region" description="Low complexity" evidence="1">
    <location>
        <begin position="86"/>
        <end position="99"/>
    </location>
</feature>
<dbReference type="Proteomes" id="UP000277204">
    <property type="component" value="Unassembled WGS sequence"/>
</dbReference>
<feature type="compositionally biased region" description="Low complexity" evidence="1">
    <location>
        <begin position="63"/>
        <end position="72"/>
    </location>
</feature>
<reference evidence="3 4" key="1">
    <citation type="submission" date="2018-11" db="EMBL/GenBank/DDBJ databases">
        <authorList>
            <consortium name="Pathogen Informatics"/>
        </authorList>
    </citation>
    <scope>NUCLEOTIDE SEQUENCE [LARGE SCALE GENOMIC DNA]</scope>
    <source>
        <strain evidence="3 4">Zambia</strain>
    </source>
</reference>
<feature type="transmembrane region" description="Helical" evidence="2">
    <location>
        <begin position="21"/>
        <end position="40"/>
    </location>
</feature>
<feature type="compositionally biased region" description="Polar residues" evidence="1">
    <location>
        <begin position="75"/>
        <end position="85"/>
    </location>
</feature>
<dbReference type="EMBL" id="UZAI01018504">
    <property type="protein sequence ID" value="VDP37620.1"/>
    <property type="molecule type" value="Genomic_DNA"/>
</dbReference>
<feature type="region of interest" description="Disordered" evidence="1">
    <location>
        <begin position="138"/>
        <end position="157"/>
    </location>
</feature>
<accession>A0A183MY01</accession>
<feature type="compositionally biased region" description="Low complexity" evidence="1">
    <location>
        <begin position="138"/>
        <end position="148"/>
    </location>
</feature>
<keyword evidence="2" id="KW-0472">Membrane</keyword>
<sequence>MYLYILLTSKLVSSIHHNNSFILFIFLFHWQVMILCYLFSDIPDPQQQRQQLPSNFPHFTNSKSSSASLFLSGPHPTSKQQHTNVTSSPSTSSSCTLSTCSPTTNNNIVKPISLPIKVDSVFRAEKTIPRRSLEVNNNNATIHNNNNNSESIQSPIDNPVLNSHNKIRVTKDDSRRYLSELDSVIKELCEANEAAVQATREAAQRRQYLGWSSSTNSQLKLTSTNEPNIIPIPSSTNA</sequence>
<protein>
    <submittedName>
        <fullName evidence="3">Uncharacterized protein</fullName>
    </submittedName>
</protein>
<dbReference type="STRING" id="48269.A0A183MY01"/>
<dbReference type="AlphaFoldDB" id="A0A183MY01"/>
<proteinExistence type="predicted"/>
<evidence type="ECO:0000256" key="1">
    <source>
        <dbReference type="SAM" id="MobiDB-lite"/>
    </source>
</evidence>
<evidence type="ECO:0000313" key="4">
    <source>
        <dbReference type="Proteomes" id="UP000277204"/>
    </source>
</evidence>
<gene>
    <name evidence="3" type="ORF">SMRZ_LOCUS20926</name>
</gene>
<name>A0A183MY01_9TREM</name>
<feature type="region of interest" description="Disordered" evidence="1">
    <location>
        <begin position="63"/>
        <end position="99"/>
    </location>
</feature>
<keyword evidence="2" id="KW-1133">Transmembrane helix</keyword>
<organism evidence="3 4">
    <name type="scientific">Schistosoma margrebowiei</name>
    <dbReference type="NCBI Taxonomy" id="48269"/>
    <lineage>
        <taxon>Eukaryota</taxon>
        <taxon>Metazoa</taxon>
        <taxon>Spiralia</taxon>
        <taxon>Lophotrochozoa</taxon>
        <taxon>Platyhelminthes</taxon>
        <taxon>Trematoda</taxon>
        <taxon>Digenea</taxon>
        <taxon>Strigeidida</taxon>
        <taxon>Schistosomatoidea</taxon>
        <taxon>Schistosomatidae</taxon>
        <taxon>Schistosoma</taxon>
    </lineage>
</organism>
<keyword evidence="2" id="KW-0812">Transmembrane</keyword>
<keyword evidence="4" id="KW-1185">Reference proteome</keyword>
<evidence type="ECO:0000313" key="3">
    <source>
        <dbReference type="EMBL" id="VDP37620.1"/>
    </source>
</evidence>
<evidence type="ECO:0000256" key="2">
    <source>
        <dbReference type="SAM" id="Phobius"/>
    </source>
</evidence>